<dbReference type="EMBL" id="CP124543">
    <property type="protein sequence ID" value="WGV25585.1"/>
    <property type="molecule type" value="Genomic_DNA"/>
</dbReference>
<name>A0AAJ6NRX6_9CYAN</name>
<dbReference type="InterPro" id="IPR001915">
    <property type="entry name" value="Peptidase_M48"/>
</dbReference>
<dbReference type="PANTHER" id="PTHR22726:SF1">
    <property type="entry name" value="METALLOENDOPEPTIDASE OMA1, MITOCHONDRIAL"/>
    <property type="match status" value="1"/>
</dbReference>
<evidence type="ECO:0000256" key="3">
    <source>
        <dbReference type="ARBA" id="ARBA00022723"/>
    </source>
</evidence>
<evidence type="ECO:0000256" key="1">
    <source>
        <dbReference type="ARBA" id="ARBA00001947"/>
    </source>
</evidence>
<evidence type="ECO:0000256" key="5">
    <source>
        <dbReference type="ARBA" id="ARBA00022833"/>
    </source>
</evidence>
<gene>
    <name evidence="9" type="ORF">QI031_28305</name>
</gene>
<dbReference type="Pfam" id="PF01435">
    <property type="entry name" value="Peptidase_M48"/>
    <property type="match status" value="1"/>
</dbReference>
<dbReference type="Gene3D" id="3.30.2010.10">
    <property type="entry name" value="Metalloproteases ('zincins'), catalytic domain"/>
    <property type="match status" value="1"/>
</dbReference>
<dbReference type="GO" id="GO:0016020">
    <property type="term" value="C:membrane"/>
    <property type="evidence" value="ECO:0007669"/>
    <property type="project" value="TreeGrafter"/>
</dbReference>
<comment type="cofactor">
    <cofactor evidence="1">
        <name>Zn(2+)</name>
        <dbReference type="ChEBI" id="CHEBI:29105"/>
    </cofactor>
</comment>
<dbReference type="SUPFAM" id="SSF48452">
    <property type="entry name" value="TPR-like"/>
    <property type="match status" value="1"/>
</dbReference>
<evidence type="ECO:0000256" key="4">
    <source>
        <dbReference type="ARBA" id="ARBA00022801"/>
    </source>
</evidence>
<dbReference type="InterPro" id="IPR011990">
    <property type="entry name" value="TPR-like_helical_dom_sf"/>
</dbReference>
<organism evidence="9 10">
    <name type="scientific">Halotia branconii CENA392</name>
    <dbReference type="NCBI Taxonomy" id="1539056"/>
    <lineage>
        <taxon>Bacteria</taxon>
        <taxon>Bacillati</taxon>
        <taxon>Cyanobacteriota</taxon>
        <taxon>Cyanophyceae</taxon>
        <taxon>Nostocales</taxon>
        <taxon>Nodulariaceae</taxon>
        <taxon>Halotia</taxon>
    </lineage>
</organism>
<reference evidence="9 10" key="1">
    <citation type="journal article" date="2023" name="Limnol Oceanogr Lett">
        <title>Environmental adaptations by the intertidal Antarctic cyanobacterium Halotia branconii CENA392 as revealed using long-read genome sequencing.</title>
        <authorList>
            <person name="Dextro R.B."/>
            <person name="Delbaje E."/>
            <person name="Freitas P.N.N."/>
            <person name="Geraldes V."/>
            <person name="Pinto E."/>
            <person name="Long P.F."/>
            <person name="Fiore M.F."/>
        </authorList>
    </citation>
    <scope>NUCLEOTIDE SEQUENCE [LARGE SCALE GENOMIC DNA]</scope>
    <source>
        <strain evidence="9 10">CENA392</strain>
    </source>
</reference>
<keyword evidence="3" id="KW-0479">Metal-binding</keyword>
<sequence length="573" mass="62822">MKRTKKSLLLALSWLLLSVGTTILIILTQPIAPVPAQEPASSTIETPSTPNLETPAEKLQDALQRSSTPEATTDPNQPTPTPEATVTPSPEATTDPNQPTPTPEATDSEKSDSAQEPTLTPEEITRQLKLIEADKLYLAGQIAEAEKLYREAKRPFTKIIPPPARKAAILDPAQLSPAGKVYWREAEAGIATKLQTRTLVPLQLLVDQYPEFIPGNIRYAEVLKQYNRPKEALEVLERATSLYPNQPELIKARVTALAEAKKWMEASLAARQFAILNPKDPQAPEFTNLAQTNLKRYKSHVREEIRGNALANIITGALGYAVTGSLLGPFSALDSTILLLQGEESVGESVAKQAKKQLEVIIDDQIVGYVNEIGQKLAKVAGRDEFKYEFFVIPEEDLNAFALPGGKVFINAGAIAKANSEAELAGLIGHELSHVVLSHGFQLVTQGNLISNVTQYLPLGGTVGQLFGLSYSRDMERQADTLGTRLIVASGYAADGLRNLMVTLEKQKKYSPPTWLSSHPGGNERVSYIENLITRGGYNRYAYEGVAHHAEIKARVKQLLKEKKEREEKKQDS</sequence>
<dbReference type="RefSeq" id="WP_281482884.1">
    <property type="nucleotide sequence ID" value="NZ_CP124543.1"/>
</dbReference>
<keyword evidence="4 9" id="KW-0378">Hydrolase</keyword>
<dbReference type="CDD" id="cd07333">
    <property type="entry name" value="M48C_bepA_like"/>
    <property type="match status" value="1"/>
</dbReference>
<dbReference type="KEGG" id="hbq:QI031_28305"/>
<dbReference type="GO" id="GO:0004222">
    <property type="term" value="F:metalloendopeptidase activity"/>
    <property type="evidence" value="ECO:0007669"/>
    <property type="project" value="InterPro"/>
</dbReference>
<evidence type="ECO:0000256" key="7">
    <source>
        <dbReference type="SAM" id="MobiDB-lite"/>
    </source>
</evidence>
<feature type="region of interest" description="Disordered" evidence="7">
    <location>
        <begin position="37"/>
        <end position="124"/>
    </location>
</feature>
<dbReference type="InterPro" id="IPR051156">
    <property type="entry name" value="Mito/Outer_Membr_Metalloprot"/>
</dbReference>
<evidence type="ECO:0000259" key="8">
    <source>
        <dbReference type="Pfam" id="PF01435"/>
    </source>
</evidence>
<feature type="compositionally biased region" description="Polar residues" evidence="7">
    <location>
        <begin position="39"/>
        <end position="52"/>
    </location>
</feature>
<dbReference type="AlphaFoldDB" id="A0AAJ6NRX6"/>
<accession>A0AAJ6NRX6</accession>
<evidence type="ECO:0000256" key="6">
    <source>
        <dbReference type="ARBA" id="ARBA00023049"/>
    </source>
</evidence>
<evidence type="ECO:0000313" key="9">
    <source>
        <dbReference type="EMBL" id="WGV25585.1"/>
    </source>
</evidence>
<keyword evidence="10" id="KW-1185">Reference proteome</keyword>
<proteinExistence type="predicted"/>
<evidence type="ECO:0000256" key="2">
    <source>
        <dbReference type="ARBA" id="ARBA00022670"/>
    </source>
</evidence>
<dbReference type="Pfam" id="PF13428">
    <property type="entry name" value="TPR_14"/>
    <property type="match status" value="1"/>
</dbReference>
<feature type="domain" description="Peptidase M48" evidence="8">
    <location>
        <begin position="369"/>
        <end position="531"/>
    </location>
</feature>
<keyword evidence="5" id="KW-0862">Zinc</keyword>
<keyword evidence="6 9" id="KW-0482">Metalloprotease</keyword>
<dbReference type="GO" id="GO:0051603">
    <property type="term" value="P:proteolysis involved in protein catabolic process"/>
    <property type="evidence" value="ECO:0007669"/>
    <property type="project" value="TreeGrafter"/>
</dbReference>
<feature type="compositionally biased region" description="Polar residues" evidence="7">
    <location>
        <begin position="63"/>
        <end position="97"/>
    </location>
</feature>
<dbReference type="GO" id="GO:0046872">
    <property type="term" value="F:metal ion binding"/>
    <property type="evidence" value="ECO:0007669"/>
    <property type="project" value="UniProtKB-KW"/>
</dbReference>
<evidence type="ECO:0000313" key="10">
    <source>
        <dbReference type="Proteomes" id="UP001223520"/>
    </source>
</evidence>
<dbReference type="Gene3D" id="1.25.40.10">
    <property type="entry name" value="Tetratricopeptide repeat domain"/>
    <property type="match status" value="1"/>
</dbReference>
<dbReference type="PANTHER" id="PTHR22726">
    <property type="entry name" value="METALLOENDOPEPTIDASE OMA1"/>
    <property type="match status" value="1"/>
</dbReference>
<dbReference type="Proteomes" id="UP001223520">
    <property type="component" value="Chromosome"/>
</dbReference>
<protein>
    <submittedName>
        <fullName evidence="9">M48 family metalloprotease</fullName>
        <ecNumber evidence="9">3.4.24.-</ecNumber>
    </submittedName>
</protein>
<dbReference type="EC" id="3.4.24.-" evidence="9"/>
<keyword evidence="2" id="KW-0645">Protease</keyword>